<evidence type="ECO:0000256" key="4">
    <source>
        <dbReference type="ARBA" id="ARBA00023136"/>
    </source>
</evidence>
<organism evidence="6 7">
    <name type="scientific">Avrilella dinanensis</name>
    <dbReference type="NCBI Taxonomy" id="2008672"/>
    <lineage>
        <taxon>Bacteria</taxon>
        <taxon>Pseudomonadati</taxon>
        <taxon>Bacteroidota</taxon>
        <taxon>Flavobacteriia</taxon>
        <taxon>Flavobacteriales</taxon>
        <taxon>Flavobacteriaceae</taxon>
        <taxon>Avrilella</taxon>
    </lineage>
</organism>
<reference evidence="6 7" key="1">
    <citation type="submission" date="2017-06" db="EMBL/GenBank/DDBJ databases">
        <title>Description of Avrilella dinanensis gen. nov. sp. nov.</title>
        <authorList>
            <person name="Leyer C."/>
            <person name="Sassi M."/>
            <person name="Minet J."/>
            <person name="Kayal S."/>
            <person name="Cattoir V."/>
        </authorList>
    </citation>
    <scope>NUCLEOTIDE SEQUENCE [LARGE SCALE GENOMIC DNA]</scope>
    <source>
        <strain evidence="6 7">UR159</strain>
    </source>
</reference>
<dbReference type="Proteomes" id="UP000231960">
    <property type="component" value="Unassembled WGS sequence"/>
</dbReference>
<dbReference type="Pfam" id="PF13564">
    <property type="entry name" value="DoxX_2"/>
    <property type="match status" value="1"/>
</dbReference>
<evidence type="ECO:0000256" key="1">
    <source>
        <dbReference type="ARBA" id="ARBA00004141"/>
    </source>
</evidence>
<dbReference type="AlphaFoldDB" id="A0A2M9R5M0"/>
<evidence type="ECO:0000256" key="5">
    <source>
        <dbReference type="SAM" id="Phobius"/>
    </source>
</evidence>
<protein>
    <recommendedName>
        <fullName evidence="8">DoxX family protein</fullName>
    </recommendedName>
</protein>
<name>A0A2M9R5M0_9FLAO</name>
<keyword evidence="4 5" id="KW-0472">Membrane</keyword>
<evidence type="ECO:0000313" key="6">
    <source>
        <dbReference type="EMBL" id="PJR04055.1"/>
    </source>
</evidence>
<comment type="caution">
    <text evidence="6">The sequence shown here is derived from an EMBL/GenBank/DDBJ whole genome shotgun (WGS) entry which is preliminary data.</text>
</comment>
<gene>
    <name evidence="6" type="ORF">CDL10_05590</name>
</gene>
<proteinExistence type="predicted"/>
<accession>A0A2M9R5M0</accession>
<feature type="transmembrane region" description="Helical" evidence="5">
    <location>
        <begin position="94"/>
        <end position="112"/>
    </location>
</feature>
<keyword evidence="2 5" id="KW-0812">Transmembrane</keyword>
<comment type="subcellular location">
    <subcellularLocation>
        <location evidence="1">Membrane</location>
        <topology evidence="1">Multi-pass membrane protein</topology>
    </subcellularLocation>
</comment>
<dbReference type="RefSeq" id="WP_100677619.1">
    <property type="nucleotide sequence ID" value="NZ_NIPO01000001.1"/>
</dbReference>
<feature type="transmembrane region" description="Helical" evidence="5">
    <location>
        <begin position="70"/>
        <end position="88"/>
    </location>
</feature>
<dbReference type="InterPro" id="IPR032808">
    <property type="entry name" value="DoxX"/>
</dbReference>
<evidence type="ECO:0008006" key="8">
    <source>
        <dbReference type="Google" id="ProtNLM"/>
    </source>
</evidence>
<keyword evidence="3 5" id="KW-1133">Transmembrane helix</keyword>
<evidence type="ECO:0000256" key="2">
    <source>
        <dbReference type="ARBA" id="ARBA00022692"/>
    </source>
</evidence>
<dbReference type="EMBL" id="NIPO01000001">
    <property type="protein sequence ID" value="PJR04055.1"/>
    <property type="molecule type" value="Genomic_DNA"/>
</dbReference>
<keyword evidence="7" id="KW-1185">Reference proteome</keyword>
<dbReference type="GO" id="GO:0016020">
    <property type="term" value="C:membrane"/>
    <property type="evidence" value="ECO:0007669"/>
    <property type="project" value="UniProtKB-SubCell"/>
</dbReference>
<evidence type="ECO:0000313" key="7">
    <source>
        <dbReference type="Proteomes" id="UP000231960"/>
    </source>
</evidence>
<sequence>MSQKAIKITGWTMTIVLALVFTMSAFTKLTQNEMAIAQASSFGIDATTYQFIGIIEIISLILFIIPRTGILGTLLLVAYLGGAIVTHLQHQEPIAMAVAIQILLWVTAFIRFPELKQRLFQTTKS</sequence>
<evidence type="ECO:0000256" key="3">
    <source>
        <dbReference type="ARBA" id="ARBA00022989"/>
    </source>
</evidence>
<feature type="transmembrane region" description="Helical" evidence="5">
    <location>
        <begin position="49"/>
        <end position="65"/>
    </location>
</feature>
<dbReference type="OrthoDB" id="677659at2"/>